<dbReference type="RefSeq" id="WP_377150280.1">
    <property type="nucleotide sequence ID" value="NZ_JBHTKS010000020.1"/>
</dbReference>
<accession>A0A1X7BTB8</accession>
<evidence type="ECO:0000256" key="5">
    <source>
        <dbReference type="ARBA" id="ARBA00023136"/>
    </source>
</evidence>
<dbReference type="GO" id="GO:0005886">
    <property type="term" value="C:plasma membrane"/>
    <property type="evidence" value="ECO:0007669"/>
    <property type="project" value="UniProtKB-SubCell"/>
</dbReference>
<dbReference type="CDD" id="cd02525">
    <property type="entry name" value="Succinoglycan_BP_ExoA"/>
    <property type="match status" value="1"/>
</dbReference>
<dbReference type="AlphaFoldDB" id="A0A1X7BTB8"/>
<organism evidence="8 9">
    <name type="scientific">Roseovarius aestuarii</name>
    <dbReference type="NCBI Taxonomy" id="475083"/>
    <lineage>
        <taxon>Bacteria</taxon>
        <taxon>Pseudomonadati</taxon>
        <taxon>Pseudomonadota</taxon>
        <taxon>Alphaproteobacteria</taxon>
        <taxon>Rhodobacterales</taxon>
        <taxon>Roseobacteraceae</taxon>
        <taxon>Roseovarius</taxon>
    </lineage>
</organism>
<evidence type="ECO:0000256" key="3">
    <source>
        <dbReference type="ARBA" id="ARBA00022676"/>
    </source>
</evidence>
<evidence type="ECO:0000256" key="6">
    <source>
        <dbReference type="SAM" id="Phobius"/>
    </source>
</evidence>
<keyword evidence="2" id="KW-1003">Cell membrane</keyword>
<dbReference type="InterPro" id="IPR001173">
    <property type="entry name" value="Glyco_trans_2-like"/>
</dbReference>
<keyword evidence="4 8" id="KW-0808">Transferase</keyword>
<dbReference type="GO" id="GO:0016757">
    <property type="term" value="F:glycosyltransferase activity"/>
    <property type="evidence" value="ECO:0007669"/>
    <property type="project" value="UniProtKB-KW"/>
</dbReference>
<protein>
    <submittedName>
        <fullName evidence="8">N-glycosyltransferase</fullName>
    </submittedName>
</protein>
<reference evidence="8 9" key="1">
    <citation type="submission" date="2017-03" db="EMBL/GenBank/DDBJ databases">
        <authorList>
            <person name="Afonso C.L."/>
            <person name="Miller P.J."/>
            <person name="Scott M.A."/>
            <person name="Spackman E."/>
            <person name="Goraichik I."/>
            <person name="Dimitrov K.M."/>
            <person name="Suarez D.L."/>
            <person name="Swayne D.E."/>
        </authorList>
    </citation>
    <scope>NUCLEOTIDE SEQUENCE [LARGE SCALE GENOMIC DNA]</scope>
    <source>
        <strain evidence="8 9">CECT 7745</strain>
    </source>
</reference>
<evidence type="ECO:0000256" key="4">
    <source>
        <dbReference type="ARBA" id="ARBA00022679"/>
    </source>
</evidence>
<dbReference type="EMBL" id="FWXB01000010">
    <property type="protein sequence ID" value="SMC12852.1"/>
    <property type="molecule type" value="Genomic_DNA"/>
</dbReference>
<dbReference type="Proteomes" id="UP000193224">
    <property type="component" value="Unassembled WGS sequence"/>
</dbReference>
<dbReference type="PANTHER" id="PTHR43646:SF2">
    <property type="entry name" value="GLYCOSYLTRANSFERASE 2-LIKE DOMAIN-CONTAINING PROTEIN"/>
    <property type="match status" value="1"/>
</dbReference>
<feature type="domain" description="Glycosyltransferase 2-like" evidence="7">
    <location>
        <begin position="21"/>
        <end position="186"/>
    </location>
</feature>
<evidence type="ECO:0000256" key="2">
    <source>
        <dbReference type="ARBA" id="ARBA00022475"/>
    </source>
</evidence>
<keyword evidence="6" id="KW-1133">Transmembrane helix</keyword>
<dbReference type="Pfam" id="PF00535">
    <property type="entry name" value="Glycos_transf_2"/>
    <property type="match status" value="1"/>
</dbReference>
<sequence length="343" mass="37649">MEMKTTVPVAPDEARASEPLIVVPCLNEAAHIGTLLAQLRRTIARVGGRIVVVDGGSTDGTFDIAAKHANLCPRVHLMRNPQRIQSIGINMAVERFGDMATHLIRIDSHCGYPEDFCDLLLQDARSVYADCIVVGMVAQGNNRIQRINATVQNSFIGNGGSRHRVHPLAGYVDHGHHALIKLAAFRAVGGYDPSFTHNEDAELDYRLRRAGYRIWLTSKTVVTYYPRDTLHALARQYFNHGKGRASNLIKHRIIPGLRQAKVVLVLPAVLVAGLSGFSVAFAVPALIWVSACLGAGVAMVIRTRQPDLVISGISAMLMHFSWSLGFWQRVISRLPTLLVERAS</sequence>
<name>A0A1X7BTB8_9RHOB</name>
<proteinExistence type="predicted"/>
<feature type="transmembrane region" description="Helical" evidence="6">
    <location>
        <begin position="285"/>
        <end position="301"/>
    </location>
</feature>
<dbReference type="SUPFAM" id="SSF53448">
    <property type="entry name" value="Nucleotide-diphospho-sugar transferases"/>
    <property type="match status" value="1"/>
</dbReference>
<evidence type="ECO:0000256" key="1">
    <source>
        <dbReference type="ARBA" id="ARBA00004236"/>
    </source>
</evidence>
<keyword evidence="3" id="KW-0328">Glycosyltransferase</keyword>
<comment type="subcellular location">
    <subcellularLocation>
        <location evidence="1">Cell membrane</location>
    </subcellularLocation>
</comment>
<keyword evidence="9" id="KW-1185">Reference proteome</keyword>
<dbReference type="PANTHER" id="PTHR43646">
    <property type="entry name" value="GLYCOSYLTRANSFERASE"/>
    <property type="match status" value="1"/>
</dbReference>
<evidence type="ECO:0000313" key="9">
    <source>
        <dbReference type="Proteomes" id="UP000193224"/>
    </source>
</evidence>
<keyword evidence="5 6" id="KW-0472">Membrane</keyword>
<gene>
    <name evidence="8" type="ORF">ROA7745_02684</name>
</gene>
<dbReference type="InterPro" id="IPR029044">
    <property type="entry name" value="Nucleotide-diphossugar_trans"/>
</dbReference>
<keyword evidence="6" id="KW-0812">Transmembrane</keyword>
<evidence type="ECO:0000259" key="7">
    <source>
        <dbReference type="Pfam" id="PF00535"/>
    </source>
</evidence>
<evidence type="ECO:0000313" key="8">
    <source>
        <dbReference type="EMBL" id="SMC12852.1"/>
    </source>
</evidence>
<feature type="transmembrane region" description="Helical" evidence="6">
    <location>
        <begin position="308"/>
        <end position="327"/>
    </location>
</feature>
<dbReference type="Gene3D" id="3.90.550.10">
    <property type="entry name" value="Spore Coat Polysaccharide Biosynthesis Protein SpsA, Chain A"/>
    <property type="match status" value="1"/>
</dbReference>